<evidence type="ECO:0000256" key="3">
    <source>
        <dbReference type="ARBA" id="ARBA00012409"/>
    </source>
</evidence>
<accession>A0AAV7J0Q6</accession>
<comment type="catalytic activity">
    <reaction evidence="15">
        <text>[DNA-directed RNA polymerase] + ATP = phospho-[DNA-directed RNA polymerase] + ADP + H(+)</text>
        <dbReference type="Rhea" id="RHEA:10216"/>
        <dbReference type="Rhea" id="RHEA-COMP:11321"/>
        <dbReference type="Rhea" id="RHEA-COMP:11322"/>
        <dbReference type="ChEBI" id="CHEBI:15378"/>
        <dbReference type="ChEBI" id="CHEBI:30616"/>
        <dbReference type="ChEBI" id="CHEBI:43176"/>
        <dbReference type="ChEBI" id="CHEBI:68546"/>
        <dbReference type="ChEBI" id="CHEBI:456216"/>
        <dbReference type="EC" id="2.7.11.23"/>
    </reaction>
</comment>
<feature type="compositionally biased region" description="Low complexity" evidence="17">
    <location>
        <begin position="154"/>
        <end position="163"/>
    </location>
</feature>
<dbReference type="GO" id="GO:0004693">
    <property type="term" value="F:cyclin-dependent protein serine/threonine kinase activity"/>
    <property type="evidence" value="ECO:0007669"/>
    <property type="project" value="UniProtKB-EC"/>
</dbReference>
<evidence type="ECO:0000256" key="11">
    <source>
        <dbReference type="ARBA" id="ARBA00040213"/>
    </source>
</evidence>
<feature type="compositionally biased region" description="Acidic residues" evidence="17">
    <location>
        <begin position="84"/>
        <end position="93"/>
    </location>
</feature>
<evidence type="ECO:0000256" key="7">
    <source>
        <dbReference type="ARBA" id="ARBA00022741"/>
    </source>
</evidence>
<dbReference type="InterPro" id="IPR008271">
    <property type="entry name" value="Ser/Thr_kinase_AS"/>
</dbReference>
<feature type="compositionally biased region" description="Polar residues" evidence="17">
    <location>
        <begin position="237"/>
        <end position="252"/>
    </location>
</feature>
<feature type="compositionally biased region" description="Polar residues" evidence="17">
    <location>
        <begin position="457"/>
        <end position="468"/>
    </location>
</feature>
<feature type="region of interest" description="Disordered" evidence="17">
    <location>
        <begin position="1329"/>
        <end position="1355"/>
    </location>
</feature>
<dbReference type="InterPro" id="IPR050108">
    <property type="entry name" value="CDK"/>
</dbReference>
<evidence type="ECO:0000256" key="17">
    <source>
        <dbReference type="SAM" id="MobiDB-lite"/>
    </source>
</evidence>
<dbReference type="InterPro" id="IPR000719">
    <property type="entry name" value="Prot_kinase_dom"/>
</dbReference>
<dbReference type="FunFam" id="3.30.200.20:FF:000074">
    <property type="entry name" value="cyclin-dependent kinase 12 isoform X2"/>
    <property type="match status" value="1"/>
</dbReference>
<keyword evidence="6" id="KW-0808">Transferase</keyword>
<evidence type="ECO:0000256" key="1">
    <source>
        <dbReference type="ARBA" id="ARBA00004123"/>
    </source>
</evidence>
<feature type="compositionally biased region" description="Basic residues" evidence="17">
    <location>
        <begin position="375"/>
        <end position="391"/>
    </location>
</feature>
<feature type="compositionally biased region" description="Basic residues" evidence="17">
    <location>
        <begin position="402"/>
        <end position="427"/>
    </location>
</feature>
<dbReference type="Proteomes" id="UP000826195">
    <property type="component" value="Unassembled WGS sequence"/>
</dbReference>
<feature type="region of interest" description="Disordered" evidence="17">
    <location>
        <begin position="693"/>
        <end position="781"/>
    </location>
</feature>
<name>A0AAV7J0Q6_COTGL</name>
<dbReference type="EC" id="2.7.11.22" evidence="4"/>
<dbReference type="GO" id="GO:0008024">
    <property type="term" value="C:cyclin/CDK positive transcription elongation factor complex"/>
    <property type="evidence" value="ECO:0007669"/>
    <property type="project" value="TreeGrafter"/>
</dbReference>
<protein>
    <recommendedName>
        <fullName evidence="11">Cyclin-dependent kinase 12</fullName>
        <ecNumber evidence="4">2.7.11.22</ecNumber>
        <ecNumber evidence="3">2.7.11.23</ecNumber>
    </recommendedName>
    <alternativeName>
        <fullName evidence="12">Cell division protein kinase 12</fullName>
    </alternativeName>
</protein>
<gene>
    <name evidence="19" type="ORF">KQX54_019601</name>
</gene>
<comment type="similarity">
    <text evidence="2">Belongs to the protein kinase superfamily. CMGC Ser/Thr protein kinase family. CDC2/CDKX subfamily.</text>
</comment>
<evidence type="ECO:0000259" key="18">
    <source>
        <dbReference type="PROSITE" id="PS50011"/>
    </source>
</evidence>
<dbReference type="InterPro" id="IPR017441">
    <property type="entry name" value="Protein_kinase_ATP_BS"/>
</dbReference>
<feature type="compositionally biased region" description="Basic and acidic residues" evidence="17">
    <location>
        <begin position="21"/>
        <end position="36"/>
    </location>
</feature>
<dbReference type="PANTHER" id="PTHR24056:SF546">
    <property type="entry name" value="CYCLIN-DEPENDENT KINASE 12"/>
    <property type="match status" value="1"/>
</dbReference>
<evidence type="ECO:0000313" key="20">
    <source>
        <dbReference type="Proteomes" id="UP000826195"/>
    </source>
</evidence>
<dbReference type="SUPFAM" id="SSF56112">
    <property type="entry name" value="Protein kinase-like (PK-like)"/>
    <property type="match status" value="1"/>
</dbReference>
<keyword evidence="5" id="KW-0723">Serine/threonine-protein kinase</keyword>
<feature type="compositionally biased region" description="Gly residues" evidence="17">
    <location>
        <begin position="726"/>
        <end position="738"/>
    </location>
</feature>
<proteinExistence type="inferred from homology"/>
<evidence type="ECO:0000313" key="19">
    <source>
        <dbReference type="EMBL" id="KAH0561804.1"/>
    </source>
</evidence>
<keyword evidence="10" id="KW-0539">Nucleus</keyword>
<dbReference type="EC" id="2.7.11.23" evidence="3"/>
<dbReference type="CDD" id="cd07864">
    <property type="entry name" value="STKc_CDK12"/>
    <property type="match status" value="1"/>
</dbReference>
<dbReference type="GO" id="GO:0030332">
    <property type="term" value="F:cyclin binding"/>
    <property type="evidence" value="ECO:0007669"/>
    <property type="project" value="TreeGrafter"/>
</dbReference>
<sequence>MPSSRDIERADRNGRLKSRRRDSVGSDITRHYDTSEKRHRRHGKSGRSSGKKKKKRSRDKSLDSDIPKVASSIIKPLVEYSDVSSEDLSEPEAGEIQSEESRGNSYTSDLGLLRPRYYGSPKRPVVPQPPGDLRPSPISMSPSPPMRQRHFSPVEEPQVPSPEYTEERRYRRKEKKHRREKKKKISLSPSSSSSKKRKRKSKRASRSLSPEIVQEFVPESPKMVEKWPESPPMPLKDSTSPISPATPQQRSPSDMDLESPQHVTPPTLRRSESPHTPLLPPRPSSPDLKMSKHSPEPRNSPPHRVPRTDSPLTRRRHSPSSPPGRREHSPRRREFSPSPMHRVRHSPSPRRREREFRASMSPSSKRRKREDMMRQHRHHDRERKDKRKSRVMNRGVPDMSRSRSRSPRWRKPSRSRSRERRRSRTPKRSPPGKLPRSARKRSKSPRRIPSPHRTRMRSPTSLKAINLRSQAKINETTLFAEMVKDRNIKELAYKKYQAAKEKEVNSQDDVQIIEGSDEKDSSSCSTDKSNGRVDKSVEIVDIPVPVPDTSEGLTPPLPGQGSNSPFPPNGASVCQKTPPPPPEEIPGTVPVPGTVPGTIHVPGTVPETAVSETTNVPGIVPGTVPVPSTVPAVPTPNLIPVQATVPVVTGNSVPVAVASPLNAISKFNTPNNLVPIKSIDPPKAPFVQFKTGKLSKLPLPPGINQNDLESIDSPPSRSPSPQRKGGTAGTGGTGGTPGTGAMIKNIKKGITELPMPPVAQGEDYSGEEDPNATPPRNKLERLAPKPKLKRPKILKKRNLRNCHAPMSASGGKDWGERCVDVFEVMNQIGEGTYGQVYKARDTRANVFVALKKVRLENEKEGFPITAVREIKILRQLNHKNIVNLREIVTDKQDAKDFRKDKGSFYLVFEYMDHDLMGLLESKLVDFNEMNNASIMKQLLDGLNYCHAKNFLHRDIKCSNILMNNRGEVKLADFGLARLYNAEDRQRPYTNKVITLWYRPPELLLGEERYGPAIDVWSCGCILGELFWKKPLFQANIEMMQLDLIARVCGTPTPAVWPSVIKLPLWHTLKAKKTYRRRLREDFTFLPPAALDLLDKMLELDPEKRITAADALKSAWLRNIEPERMPPPDLPTFQDCHELWSKRQRRKVREQLENANAGSGLKRLKEGYHVQNLPEGFENSFGASPSYCYSPKGPRPIKENFNSEISEDTLAKKLNSLAGALGQGKPIRVDDLMSLRVDNESDPKAVQLVSELHSEIRQAANARPTGQLEAHLPLLNPPAEINAQKNNFDAHAVYAGDDAVSLGRWSQIATAGIKTALSALMSRYGLDSCKSPQGNTNKSSQVFPPPSSSTQSAFGS</sequence>
<dbReference type="PROSITE" id="PS00107">
    <property type="entry name" value="PROTEIN_KINASE_ATP"/>
    <property type="match status" value="1"/>
</dbReference>
<evidence type="ECO:0000256" key="5">
    <source>
        <dbReference type="ARBA" id="ARBA00022527"/>
    </source>
</evidence>
<feature type="compositionally biased region" description="Basic and acidic residues" evidence="17">
    <location>
        <begin position="324"/>
        <end position="335"/>
    </location>
</feature>
<evidence type="ECO:0000256" key="16">
    <source>
        <dbReference type="PROSITE-ProRule" id="PRU10141"/>
    </source>
</evidence>
<feature type="region of interest" description="Disordered" evidence="17">
    <location>
        <begin position="1"/>
        <end position="468"/>
    </location>
</feature>
<dbReference type="GO" id="GO:0005524">
    <property type="term" value="F:ATP binding"/>
    <property type="evidence" value="ECO:0007669"/>
    <property type="project" value="UniProtKB-UniRule"/>
</dbReference>
<evidence type="ECO:0000256" key="10">
    <source>
        <dbReference type="ARBA" id="ARBA00023242"/>
    </source>
</evidence>
<feature type="compositionally biased region" description="Basic and acidic residues" evidence="17">
    <location>
        <begin position="1"/>
        <end position="14"/>
    </location>
</feature>
<feature type="compositionally biased region" description="Basic residues" evidence="17">
    <location>
        <begin position="170"/>
        <end position="185"/>
    </location>
</feature>
<feature type="compositionally biased region" description="Basic residues" evidence="17">
    <location>
        <begin position="436"/>
        <end position="456"/>
    </location>
</feature>
<dbReference type="PROSITE" id="PS00108">
    <property type="entry name" value="PROTEIN_KINASE_ST"/>
    <property type="match status" value="1"/>
</dbReference>
<comment type="catalytic activity">
    <reaction evidence="13">
        <text>L-threonyl-[protein] + ATP = O-phospho-L-threonyl-[protein] + ADP + H(+)</text>
        <dbReference type="Rhea" id="RHEA:46608"/>
        <dbReference type="Rhea" id="RHEA-COMP:11060"/>
        <dbReference type="Rhea" id="RHEA-COMP:11605"/>
        <dbReference type="ChEBI" id="CHEBI:15378"/>
        <dbReference type="ChEBI" id="CHEBI:30013"/>
        <dbReference type="ChEBI" id="CHEBI:30616"/>
        <dbReference type="ChEBI" id="CHEBI:61977"/>
        <dbReference type="ChEBI" id="CHEBI:456216"/>
        <dbReference type="EC" id="2.7.11.22"/>
    </reaction>
</comment>
<comment type="subcellular location">
    <subcellularLocation>
        <location evidence="1">Nucleus</location>
    </subcellularLocation>
</comment>
<dbReference type="Pfam" id="PF00069">
    <property type="entry name" value="Pkinase"/>
    <property type="match status" value="1"/>
</dbReference>
<feature type="compositionally biased region" description="Basic residues" evidence="17">
    <location>
        <begin position="194"/>
        <end position="205"/>
    </location>
</feature>
<evidence type="ECO:0000256" key="8">
    <source>
        <dbReference type="ARBA" id="ARBA00022777"/>
    </source>
</evidence>
<evidence type="ECO:0000256" key="14">
    <source>
        <dbReference type="ARBA" id="ARBA00048367"/>
    </source>
</evidence>
<dbReference type="Gene3D" id="1.10.510.10">
    <property type="entry name" value="Transferase(Phosphotransferase) domain 1"/>
    <property type="match status" value="1"/>
</dbReference>
<dbReference type="EMBL" id="JAHXZJ010000374">
    <property type="protein sequence ID" value="KAH0561804.1"/>
    <property type="molecule type" value="Genomic_DNA"/>
</dbReference>
<keyword evidence="8" id="KW-0418">Kinase</keyword>
<comment type="caution">
    <text evidence="19">The sequence shown here is derived from an EMBL/GenBank/DDBJ whole genome shotgun (WGS) entry which is preliminary data.</text>
</comment>
<evidence type="ECO:0000256" key="9">
    <source>
        <dbReference type="ARBA" id="ARBA00022840"/>
    </source>
</evidence>
<feature type="region of interest" description="Disordered" evidence="17">
    <location>
        <begin position="498"/>
        <end position="581"/>
    </location>
</feature>
<evidence type="ECO:0000256" key="13">
    <source>
        <dbReference type="ARBA" id="ARBA00047811"/>
    </source>
</evidence>
<feature type="domain" description="Protein kinase" evidence="18">
    <location>
        <begin position="822"/>
        <end position="1116"/>
    </location>
</feature>
<evidence type="ECO:0000256" key="12">
    <source>
        <dbReference type="ARBA" id="ARBA00041920"/>
    </source>
</evidence>
<organism evidence="19 20">
    <name type="scientific">Cotesia glomerata</name>
    <name type="common">Lepidopteran parasitic wasp</name>
    <name type="synonym">Apanteles glomeratus</name>
    <dbReference type="NCBI Taxonomy" id="32391"/>
    <lineage>
        <taxon>Eukaryota</taxon>
        <taxon>Metazoa</taxon>
        <taxon>Ecdysozoa</taxon>
        <taxon>Arthropoda</taxon>
        <taxon>Hexapoda</taxon>
        <taxon>Insecta</taxon>
        <taxon>Pterygota</taxon>
        <taxon>Neoptera</taxon>
        <taxon>Endopterygota</taxon>
        <taxon>Hymenoptera</taxon>
        <taxon>Apocrita</taxon>
        <taxon>Ichneumonoidea</taxon>
        <taxon>Braconidae</taxon>
        <taxon>Microgastrinae</taxon>
        <taxon>Cotesia</taxon>
    </lineage>
</organism>
<dbReference type="PROSITE" id="PS50011">
    <property type="entry name" value="PROTEIN_KINASE_DOM"/>
    <property type="match status" value="1"/>
</dbReference>
<evidence type="ECO:0000256" key="4">
    <source>
        <dbReference type="ARBA" id="ARBA00012425"/>
    </source>
</evidence>
<feature type="compositionally biased region" description="Basic residues" evidence="17">
    <location>
        <begin position="37"/>
        <end position="58"/>
    </location>
</feature>
<comment type="catalytic activity">
    <reaction evidence="14">
        <text>L-seryl-[protein] + ATP = O-phospho-L-seryl-[protein] + ADP + H(+)</text>
        <dbReference type="Rhea" id="RHEA:17989"/>
        <dbReference type="Rhea" id="RHEA-COMP:9863"/>
        <dbReference type="Rhea" id="RHEA-COMP:11604"/>
        <dbReference type="ChEBI" id="CHEBI:15378"/>
        <dbReference type="ChEBI" id="CHEBI:29999"/>
        <dbReference type="ChEBI" id="CHEBI:30616"/>
        <dbReference type="ChEBI" id="CHEBI:83421"/>
        <dbReference type="ChEBI" id="CHEBI:456216"/>
        <dbReference type="EC" id="2.7.11.22"/>
    </reaction>
</comment>
<dbReference type="FunFam" id="1.10.510.10:FF:000102">
    <property type="entry name" value="cyclin-dependent kinase 12 isoform X1"/>
    <property type="match status" value="1"/>
</dbReference>
<dbReference type="SMART" id="SM00220">
    <property type="entry name" value="S_TKc"/>
    <property type="match status" value="1"/>
</dbReference>
<evidence type="ECO:0000256" key="6">
    <source>
        <dbReference type="ARBA" id="ARBA00022679"/>
    </source>
</evidence>
<keyword evidence="9 16" id="KW-0067">ATP-binding</keyword>
<dbReference type="Gene3D" id="3.30.200.20">
    <property type="entry name" value="Phosphorylase Kinase, domain 1"/>
    <property type="match status" value="1"/>
</dbReference>
<feature type="binding site" evidence="16">
    <location>
        <position position="851"/>
    </location>
    <ligand>
        <name>ATP</name>
        <dbReference type="ChEBI" id="CHEBI:30616"/>
    </ligand>
</feature>
<evidence type="ECO:0000256" key="15">
    <source>
        <dbReference type="ARBA" id="ARBA00049280"/>
    </source>
</evidence>
<feature type="compositionally biased region" description="Basic and acidic residues" evidence="17">
    <location>
        <begin position="529"/>
        <end position="538"/>
    </location>
</feature>
<keyword evidence="7 16" id="KW-0547">Nucleotide-binding</keyword>
<evidence type="ECO:0000256" key="2">
    <source>
        <dbReference type="ARBA" id="ARBA00006485"/>
    </source>
</evidence>
<keyword evidence="20" id="KW-1185">Reference proteome</keyword>
<reference evidence="19 20" key="1">
    <citation type="journal article" date="2021" name="J. Hered.">
        <title>A chromosome-level genome assembly of the parasitoid wasp, Cotesia glomerata (Hymenoptera: Braconidae).</title>
        <authorList>
            <person name="Pinto B.J."/>
            <person name="Weis J.J."/>
            <person name="Gamble T."/>
            <person name="Ode P.J."/>
            <person name="Paul R."/>
            <person name="Zaspel J.M."/>
        </authorList>
    </citation>
    <scope>NUCLEOTIDE SEQUENCE [LARGE SCALE GENOMIC DNA]</scope>
    <source>
        <strain evidence="19">CgM1</strain>
    </source>
</reference>
<dbReference type="PANTHER" id="PTHR24056">
    <property type="entry name" value="CELL DIVISION PROTEIN KINASE"/>
    <property type="match status" value="1"/>
</dbReference>
<dbReference type="GO" id="GO:0032968">
    <property type="term" value="P:positive regulation of transcription elongation by RNA polymerase II"/>
    <property type="evidence" value="ECO:0007669"/>
    <property type="project" value="TreeGrafter"/>
</dbReference>
<dbReference type="GO" id="GO:0008353">
    <property type="term" value="F:RNA polymerase II CTD heptapeptide repeat kinase activity"/>
    <property type="evidence" value="ECO:0007669"/>
    <property type="project" value="UniProtKB-EC"/>
</dbReference>
<dbReference type="InterPro" id="IPR011009">
    <property type="entry name" value="Kinase-like_dom_sf"/>
</dbReference>